<dbReference type="RefSeq" id="WP_301138319.1">
    <property type="nucleotide sequence ID" value="NZ_JAUHTQ010000007.1"/>
</dbReference>
<accession>A0ABT8GRE2</accession>
<sequence>MFKAYQRPNHPGKGVLWSETVSVTKVNDDYTYTEPEAPYDEFFNSHIDKGTATFIVPEGTKPVEISFTSYSKIGDGNQISFDNKTDVYPPGTYTVQVDLPIGDWQTDIYLGSVIENITEAGHPLDKFIDSDYGLN</sequence>
<name>A0ABT8GRE2_9BACL</name>
<evidence type="ECO:0000313" key="2">
    <source>
        <dbReference type="Proteomes" id="UP001172743"/>
    </source>
</evidence>
<dbReference type="EMBL" id="JAUHTQ010000007">
    <property type="protein sequence ID" value="MDN4493985.1"/>
    <property type="molecule type" value="Genomic_DNA"/>
</dbReference>
<comment type="caution">
    <text evidence="1">The sequence shown here is derived from an EMBL/GenBank/DDBJ whole genome shotgun (WGS) entry which is preliminary data.</text>
</comment>
<protein>
    <submittedName>
        <fullName evidence="1">Uncharacterized protein</fullName>
    </submittedName>
</protein>
<organism evidence="1 2">
    <name type="scientific">Ureibacillus aquaedulcis</name>
    <dbReference type="NCBI Taxonomy" id="3058421"/>
    <lineage>
        <taxon>Bacteria</taxon>
        <taxon>Bacillati</taxon>
        <taxon>Bacillota</taxon>
        <taxon>Bacilli</taxon>
        <taxon>Bacillales</taxon>
        <taxon>Caryophanaceae</taxon>
        <taxon>Ureibacillus</taxon>
    </lineage>
</organism>
<proteinExistence type="predicted"/>
<keyword evidence="2" id="KW-1185">Reference proteome</keyword>
<reference evidence="1" key="1">
    <citation type="submission" date="2023-07" db="EMBL/GenBank/DDBJ databases">
        <title>Ureibacillus sp. isolated from freshwater well.</title>
        <authorList>
            <person name="Kirdat K."/>
            <person name="Bhatt A."/>
            <person name="Teware R."/>
            <person name="Bhavsar Y."/>
            <person name="Yadav A."/>
        </authorList>
    </citation>
    <scope>NUCLEOTIDE SEQUENCE</scope>
    <source>
        <strain evidence="1">BA0131</strain>
    </source>
</reference>
<gene>
    <name evidence="1" type="ORF">QYB95_10590</name>
</gene>
<dbReference type="Proteomes" id="UP001172743">
    <property type="component" value="Unassembled WGS sequence"/>
</dbReference>
<evidence type="ECO:0000313" key="1">
    <source>
        <dbReference type="EMBL" id="MDN4493985.1"/>
    </source>
</evidence>